<evidence type="ECO:0008006" key="4">
    <source>
        <dbReference type="Google" id="ProtNLM"/>
    </source>
</evidence>
<comment type="caution">
    <text evidence="2">The sequence shown here is derived from an EMBL/GenBank/DDBJ whole genome shotgun (WGS) entry which is preliminary data.</text>
</comment>
<dbReference type="Proteomes" id="UP000621631">
    <property type="component" value="Unassembled WGS sequence"/>
</dbReference>
<dbReference type="EMBL" id="JACWEZ010000027">
    <property type="protein sequence ID" value="MBD1224796.1"/>
    <property type="molecule type" value="Genomic_DNA"/>
</dbReference>
<accession>A0ABR7VTW7</accession>
<evidence type="ECO:0000313" key="3">
    <source>
        <dbReference type="Proteomes" id="UP000621631"/>
    </source>
</evidence>
<gene>
    <name evidence="2" type="ORF">IC602_19460</name>
</gene>
<proteinExistence type="predicted"/>
<evidence type="ECO:0000256" key="1">
    <source>
        <dbReference type="SAM" id="MobiDB-lite"/>
    </source>
</evidence>
<keyword evidence="3" id="KW-1185">Reference proteome</keyword>
<protein>
    <recommendedName>
        <fullName evidence="4">HK97 family phage prohead protease</fullName>
    </recommendedName>
</protein>
<reference evidence="2 3" key="1">
    <citation type="submission" date="2020-09" db="EMBL/GenBank/DDBJ databases">
        <title>Draft Genome Sequences of Oil-Oxidizing Bacteria Halomonas titanicae, Marinobacter lutaoensis, and Virgibacillus halodenitrificans Isolated from Highly Saline Environments.</title>
        <authorList>
            <person name="Grouzdev D.S."/>
            <person name="Sokolova D.S."/>
            <person name="Semenova E.M."/>
            <person name="Borzenkov I.A."/>
            <person name="Bidzhieva S.K."/>
            <person name="Poltaraus A.B."/>
            <person name="Nazina T.N."/>
        </authorList>
    </citation>
    <scope>NUCLEOTIDE SEQUENCE [LARGE SCALE GENOMIC DNA]</scope>
    <source>
        <strain evidence="2 3">VKM B-3472D</strain>
    </source>
</reference>
<evidence type="ECO:0000313" key="2">
    <source>
        <dbReference type="EMBL" id="MBD1224796.1"/>
    </source>
</evidence>
<sequence>MAQELLYKDIYYVGNFGETIKKEGKYLKYGELFSTGIHRGVTYTKNDIKQLVKEFKPEEGIPVQIDHSESALHTVGWLKEVKAQGEKLIGKLEIIDENAQERIDKGLMRKLSVSFYLKHVGSKLKPYKLREVSLVAFPQVKGAQLFNEQTNIQLYSDLAEKVLMLNKKIDQLTEKSKNDISNYQRQNTSFWRRPYKELEGIKNCNKDEVFRGFGNNINKETKLNKLTPKERIDYQQAEWLKSYMESEKEMLRISENINLEKLEARLKRHEEYAQEEISRMKSRDNNRTKGGDYSV</sequence>
<name>A0ABR7VTW7_VIRHA</name>
<feature type="region of interest" description="Disordered" evidence="1">
    <location>
        <begin position="273"/>
        <end position="295"/>
    </location>
</feature>
<organism evidence="2 3">
    <name type="scientific">Virgibacillus halodenitrificans</name>
    <name type="common">Bacillus halodenitrificans</name>
    <dbReference type="NCBI Taxonomy" id="1482"/>
    <lineage>
        <taxon>Bacteria</taxon>
        <taxon>Bacillati</taxon>
        <taxon>Bacillota</taxon>
        <taxon>Bacilli</taxon>
        <taxon>Bacillales</taxon>
        <taxon>Bacillaceae</taxon>
        <taxon>Virgibacillus</taxon>
    </lineage>
</organism>
<dbReference type="RefSeq" id="WP_189779437.1">
    <property type="nucleotide sequence ID" value="NZ_JACWEZ010000027.1"/>
</dbReference>